<dbReference type="PANTHER" id="PTHR30302:SF1">
    <property type="entry name" value="HYDROGENASE 2 MATURATION PROTEASE"/>
    <property type="match status" value="1"/>
</dbReference>
<reference evidence="5 6" key="1">
    <citation type="submission" date="2019-01" db="EMBL/GenBank/DDBJ databases">
        <title>Sinorhodobacter populi sp. nov. isolated from the symptomatic bark tissue of Populus euramericana canker.</title>
        <authorList>
            <person name="Xu G."/>
        </authorList>
    </citation>
    <scope>NUCLEOTIDE SEQUENCE [LARGE SCALE GENOMIC DNA]</scope>
    <source>
        <strain evidence="5 6">CGMCC 1.12963</strain>
    </source>
</reference>
<gene>
    <name evidence="5" type="ORF">EOW66_13280</name>
</gene>
<reference evidence="6" key="2">
    <citation type="submission" date="2019-01" db="EMBL/GenBank/DDBJ databases">
        <title>Sinorhodobacter populi sp. nov. isolated from the symptomatic bark tissue of Populus euramericana canker.</title>
        <authorList>
            <person name="Li Y."/>
        </authorList>
    </citation>
    <scope>NUCLEOTIDE SEQUENCE [LARGE SCALE GENOMIC DNA]</scope>
    <source>
        <strain evidence="6">CGMCC 1.12963</strain>
    </source>
</reference>
<name>A0A3S3MPJ1_9RHOB</name>
<evidence type="ECO:0000256" key="3">
    <source>
        <dbReference type="ARBA" id="ARBA00022750"/>
    </source>
</evidence>
<dbReference type="GO" id="GO:0016485">
    <property type="term" value="P:protein processing"/>
    <property type="evidence" value="ECO:0007669"/>
    <property type="project" value="TreeGrafter"/>
</dbReference>
<keyword evidence="6" id="KW-1185">Reference proteome</keyword>
<organism evidence="5 6">
    <name type="scientific">Paenirhodobacter huangdaonensis</name>
    <dbReference type="NCBI Taxonomy" id="2501515"/>
    <lineage>
        <taxon>Bacteria</taxon>
        <taxon>Pseudomonadati</taxon>
        <taxon>Pseudomonadota</taxon>
        <taxon>Alphaproteobacteria</taxon>
        <taxon>Rhodobacterales</taxon>
        <taxon>Rhodobacter group</taxon>
        <taxon>Paenirhodobacter</taxon>
    </lineage>
</organism>
<evidence type="ECO:0000256" key="2">
    <source>
        <dbReference type="ARBA" id="ARBA00022670"/>
    </source>
</evidence>
<dbReference type="Proteomes" id="UP000288071">
    <property type="component" value="Unassembled WGS sequence"/>
</dbReference>
<dbReference type="InterPro" id="IPR023430">
    <property type="entry name" value="Pept_HybD-like_dom_sf"/>
</dbReference>
<evidence type="ECO:0000256" key="4">
    <source>
        <dbReference type="ARBA" id="ARBA00022801"/>
    </source>
</evidence>
<evidence type="ECO:0000313" key="5">
    <source>
        <dbReference type="EMBL" id="RWR51238.1"/>
    </source>
</evidence>
<protein>
    <submittedName>
        <fullName evidence="5">Hydrogenase maturation protease</fullName>
    </submittedName>
</protein>
<dbReference type="GO" id="GO:0008047">
    <property type="term" value="F:enzyme activator activity"/>
    <property type="evidence" value="ECO:0007669"/>
    <property type="project" value="InterPro"/>
</dbReference>
<dbReference type="AlphaFoldDB" id="A0A3S3MPJ1"/>
<comment type="caution">
    <text evidence="5">The sequence shown here is derived from an EMBL/GenBank/DDBJ whole genome shotgun (WGS) entry which is preliminary data.</text>
</comment>
<dbReference type="NCBIfam" id="TIGR00072">
    <property type="entry name" value="hydrog_prot"/>
    <property type="match status" value="1"/>
</dbReference>
<evidence type="ECO:0000256" key="1">
    <source>
        <dbReference type="ARBA" id="ARBA00006814"/>
    </source>
</evidence>
<dbReference type="PRINTS" id="PR00446">
    <property type="entry name" value="HYDRGNUPTAKE"/>
</dbReference>
<keyword evidence="4" id="KW-0378">Hydrolase</keyword>
<proteinExistence type="inferred from homology"/>
<accession>A0A3S3MPJ1</accession>
<dbReference type="EMBL" id="SAVA01000007">
    <property type="protein sequence ID" value="RWR51238.1"/>
    <property type="molecule type" value="Genomic_DNA"/>
</dbReference>
<dbReference type="SUPFAM" id="SSF53163">
    <property type="entry name" value="HybD-like"/>
    <property type="match status" value="1"/>
</dbReference>
<dbReference type="Pfam" id="PF01750">
    <property type="entry name" value="HycI"/>
    <property type="match status" value="1"/>
</dbReference>
<keyword evidence="2 5" id="KW-0645">Protease</keyword>
<keyword evidence="3" id="KW-0064">Aspartyl protease</keyword>
<dbReference type="RefSeq" id="WP_128156808.1">
    <property type="nucleotide sequence ID" value="NZ_JBHSOM010000030.1"/>
</dbReference>
<evidence type="ECO:0000313" key="6">
    <source>
        <dbReference type="Proteomes" id="UP000288071"/>
    </source>
</evidence>
<dbReference type="GO" id="GO:0004190">
    <property type="term" value="F:aspartic-type endopeptidase activity"/>
    <property type="evidence" value="ECO:0007669"/>
    <property type="project" value="UniProtKB-KW"/>
</dbReference>
<sequence length="170" mass="17502">MSRVGTDGTPRILALGVGNTLLTDEAAGPLALRLFEERHGAALGVSCLDVGTLGFPLAEEIGAAEALIVFDAARFGAAPGTVRALEDAEMDHFVRAGSLSVHEVGLRDLLDMARLTGDLPARRALIGIEPGEIGWGLAPSEAVAAALPVAAEAARQIVARWQAAVTEVCA</sequence>
<comment type="similarity">
    <text evidence="1">Belongs to the peptidase A31 family.</text>
</comment>
<dbReference type="InterPro" id="IPR000671">
    <property type="entry name" value="Peptidase_A31"/>
</dbReference>
<dbReference type="PANTHER" id="PTHR30302">
    <property type="entry name" value="HYDROGENASE 1 MATURATION PROTEASE"/>
    <property type="match status" value="1"/>
</dbReference>
<dbReference type="Gene3D" id="3.40.50.1450">
    <property type="entry name" value="HybD-like"/>
    <property type="match status" value="1"/>
</dbReference>